<dbReference type="NCBIfam" id="TIGR00093">
    <property type="entry name" value="pseudouridine synthase"/>
    <property type="match status" value="1"/>
</dbReference>
<dbReference type="SUPFAM" id="SSF55174">
    <property type="entry name" value="Alpha-L RNA-binding motif"/>
    <property type="match status" value="1"/>
</dbReference>
<dbReference type="PROSITE" id="PS50889">
    <property type="entry name" value="S4"/>
    <property type="match status" value="1"/>
</dbReference>
<dbReference type="Gene3D" id="3.30.70.580">
    <property type="entry name" value="Pseudouridine synthase I, catalytic domain, N-terminal subdomain"/>
    <property type="match status" value="1"/>
</dbReference>
<gene>
    <name evidence="6" type="ORF">FYJ35_08850</name>
</gene>
<dbReference type="Gene3D" id="3.10.290.10">
    <property type="entry name" value="RNA-binding S4 domain"/>
    <property type="match status" value="1"/>
</dbReference>
<evidence type="ECO:0000256" key="2">
    <source>
        <dbReference type="ARBA" id="ARBA00023235"/>
    </source>
</evidence>
<dbReference type="InterPro" id="IPR050343">
    <property type="entry name" value="RsuA_PseudoU_synthase"/>
</dbReference>
<dbReference type="InterPro" id="IPR000748">
    <property type="entry name" value="PsdUridine_synth_RsuA/RluB/E/F"/>
</dbReference>
<dbReference type="Gene3D" id="3.30.70.1560">
    <property type="entry name" value="Alpha-L RNA-binding motif"/>
    <property type="match status" value="1"/>
</dbReference>
<keyword evidence="3" id="KW-0694">RNA-binding</keyword>
<dbReference type="AlphaFoldDB" id="A0A6L5X6T3"/>
<evidence type="ECO:0000313" key="7">
    <source>
        <dbReference type="Proteomes" id="UP000481852"/>
    </source>
</evidence>
<keyword evidence="7" id="KW-1185">Reference proteome</keyword>
<dbReference type="RefSeq" id="WP_154525693.1">
    <property type="nucleotide sequence ID" value="NZ_JAXEDB010000058.1"/>
</dbReference>
<dbReference type="CDD" id="cd00165">
    <property type="entry name" value="S4"/>
    <property type="match status" value="1"/>
</dbReference>
<dbReference type="InterPro" id="IPR018496">
    <property type="entry name" value="PsdUridine_synth_RsuA/RluB_CS"/>
</dbReference>
<name>A0A6L5X6T3_9FIRM</name>
<dbReference type="GO" id="GO:0003723">
    <property type="term" value="F:RNA binding"/>
    <property type="evidence" value="ECO:0007669"/>
    <property type="project" value="UniProtKB-KW"/>
</dbReference>
<keyword evidence="2 4" id="KW-0413">Isomerase</keyword>
<accession>A0A6L5X6T3</accession>
<dbReference type="InterPro" id="IPR020103">
    <property type="entry name" value="PsdUridine_synth_cat_dom_sf"/>
</dbReference>
<dbReference type="EC" id="5.4.99.-" evidence="4"/>
<feature type="domain" description="RNA-binding S4" evidence="5">
    <location>
        <begin position="1"/>
        <end position="59"/>
    </location>
</feature>
<dbReference type="SUPFAM" id="SSF55120">
    <property type="entry name" value="Pseudouridine synthase"/>
    <property type="match status" value="1"/>
</dbReference>
<evidence type="ECO:0000256" key="3">
    <source>
        <dbReference type="PROSITE-ProRule" id="PRU00182"/>
    </source>
</evidence>
<dbReference type="Pfam" id="PF01479">
    <property type="entry name" value="S4"/>
    <property type="match status" value="1"/>
</dbReference>
<dbReference type="InterPro" id="IPR020094">
    <property type="entry name" value="TruA/RsuA/RluB/E/F_N"/>
</dbReference>
<dbReference type="GO" id="GO:0120159">
    <property type="term" value="F:rRNA pseudouridine synthase activity"/>
    <property type="evidence" value="ECO:0007669"/>
    <property type="project" value="UniProtKB-ARBA"/>
</dbReference>
<organism evidence="6 7">
    <name type="scientific">Porcincola intestinalis</name>
    <dbReference type="NCBI Taxonomy" id="2606632"/>
    <lineage>
        <taxon>Bacteria</taxon>
        <taxon>Bacillati</taxon>
        <taxon>Bacillota</taxon>
        <taxon>Clostridia</taxon>
        <taxon>Lachnospirales</taxon>
        <taxon>Lachnospiraceae</taxon>
        <taxon>Porcincola</taxon>
    </lineage>
</organism>
<dbReference type="Pfam" id="PF00849">
    <property type="entry name" value="PseudoU_synth_2"/>
    <property type="match status" value="1"/>
</dbReference>
<dbReference type="InterPro" id="IPR002942">
    <property type="entry name" value="S4_RNA-bd"/>
</dbReference>
<evidence type="ECO:0000259" key="5">
    <source>
        <dbReference type="SMART" id="SM00363"/>
    </source>
</evidence>
<evidence type="ECO:0000256" key="1">
    <source>
        <dbReference type="ARBA" id="ARBA00008348"/>
    </source>
</evidence>
<comment type="caution">
    <text evidence="6">The sequence shown here is derived from an EMBL/GenBank/DDBJ whole genome shotgun (WGS) entry which is preliminary data.</text>
</comment>
<protein>
    <recommendedName>
        <fullName evidence="4">Pseudouridine synthase</fullName>
        <ecNumber evidence="4">5.4.99.-</ecNumber>
    </recommendedName>
</protein>
<dbReference type="InterPro" id="IPR036986">
    <property type="entry name" value="S4_RNA-bd_sf"/>
</dbReference>
<dbReference type="PROSITE" id="PS01149">
    <property type="entry name" value="PSI_RSU"/>
    <property type="match status" value="1"/>
</dbReference>
<dbReference type="PANTHER" id="PTHR47683:SF2">
    <property type="entry name" value="RNA-BINDING S4 DOMAIN-CONTAINING PROTEIN"/>
    <property type="match status" value="1"/>
</dbReference>
<dbReference type="FunFam" id="3.10.290.10:FF:000003">
    <property type="entry name" value="Pseudouridine synthase"/>
    <property type="match status" value="1"/>
</dbReference>
<dbReference type="EMBL" id="VULZ01000009">
    <property type="protein sequence ID" value="MSS15138.1"/>
    <property type="molecule type" value="Genomic_DNA"/>
</dbReference>
<comment type="similarity">
    <text evidence="1 4">Belongs to the pseudouridine synthase RsuA family.</text>
</comment>
<dbReference type="Proteomes" id="UP000481852">
    <property type="component" value="Unassembled WGS sequence"/>
</dbReference>
<sequence>MRLNKYLAQCGVCSRREADRLAEKGRILVNGQTAKVGMEVGLQDDVTVDGKKITIQEREIFLAVNKPRGVVVTTDRTHGDRLLEDLVDVPQRVFPVGRLDKESEGLILMTNNGDVSNRIQKARGCHEKEYLVTIDKPVSDQLLASMAAGVRLPELDRTTRPCRVKKTGTNSFDIILTEGMNRQIRRMCGVFDCRVKKLKRIRIMNIRLGNLKTGTYRELTRQEVEELKRLTGASGESCKPDKRENTYG</sequence>
<dbReference type="InterPro" id="IPR042092">
    <property type="entry name" value="PsdUridine_s_RsuA/RluB/E/F_cat"/>
</dbReference>
<dbReference type="SMART" id="SM00363">
    <property type="entry name" value="S4"/>
    <property type="match status" value="1"/>
</dbReference>
<evidence type="ECO:0000313" key="6">
    <source>
        <dbReference type="EMBL" id="MSS15138.1"/>
    </source>
</evidence>
<dbReference type="PANTHER" id="PTHR47683">
    <property type="entry name" value="PSEUDOURIDINE SYNTHASE FAMILY PROTEIN-RELATED"/>
    <property type="match status" value="1"/>
</dbReference>
<proteinExistence type="inferred from homology"/>
<evidence type="ECO:0000256" key="4">
    <source>
        <dbReference type="RuleBase" id="RU003887"/>
    </source>
</evidence>
<reference evidence="6 7" key="1">
    <citation type="submission" date="2019-08" db="EMBL/GenBank/DDBJ databases">
        <title>In-depth cultivation of the pig gut microbiome towards novel bacterial diversity and tailored functional studies.</title>
        <authorList>
            <person name="Wylensek D."/>
            <person name="Hitch T.C.A."/>
            <person name="Clavel T."/>
        </authorList>
    </citation>
    <scope>NUCLEOTIDE SEQUENCE [LARGE SCALE GENOMIC DNA]</scope>
    <source>
        <strain evidence="6 7">Oil+RF-744-WCA-WT-11</strain>
    </source>
</reference>
<dbReference type="GO" id="GO:0000455">
    <property type="term" value="P:enzyme-directed rRNA pseudouridine synthesis"/>
    <property type="evidence" value="ECO:0007669"/>
    <property type="project" value="UniProtKB-ARBA"/>
</dbReference>
<dbReference type="InterPro" id="IPR006145">
    <property type="entry name" value="PsdUridine_synth_RsuA/RluA"/>
</dbReference>